<evidence type="ECO:0000313" key="1">
    <source>
        <dbReference type="EMBL" id="CCA80730.1"/>
    </source>
</evidence>
<organism evidence="1">
    <name type="scientific">blood disease bacterium R229</name>
    <dbReference type="NCBI Taxonomy" id="741978"/>
    <lineage>
        <taxon>Bacteria</taxon>
        <taxon>Pseudomonadati</taxon>
        <taxon>Pseudomonadota</taxon>
        <taxon>Betaproteobacteria</taxon>
        <taxon>Burkholderiales</taxon>
        <taxon>Burkholderiaceae</taxon>
        <taxon>Ralstonia</taxon>
        <taxon>Ralstonia solanacearum species complex</taxon>
    </lineage>
</organism>
<name>G2ZNV5_9RALS</name>
<protein>
    <submittedName>
        <fullName evidence="1">Uncharacterized protein</fullName>
    </submittedName>
</protein>
<sequence length="57" mass="6136">MRQRRECIQRALDSTVAFADSIMCLQAGAAQRTSLHRLRLCGAPLGISPLPAQGDSP</sequence>
<proteinExistence type="predicted"/>
<accession>G2ZNV5</accession>
<dbReference type="AlphaFoldDB" id="G2ZNV5"/>
<gene>
    <name evidence="1" type="ORF">BDB_110162</name>
</gene>
<reference evidence="1" key="1">
    <citation type="journal article" date="2011" name="PLoS ONE">
        <title>Ralstonia syzygii, the Blood Disease Bacterium and some Asian R. solanacearum strains form a single genomic species despite divergent lifestyles.</title>
        <authorList>
            <person name="Remenant B."/>
            <person name="de Cambiaire J.C."/>
            <person name="Cellier G."/>
            <person name="Jacobs J.M."/>
            <person name="Mangenot S."/>
            <person name="Barbe V."/>
            <person name="Lajus A."/>
            <person name="Vallenet D."/>
            <person name="Medigue C."/>
            <person name="Fegan M."/>
            <person name="Allen C."/>
            <person name="Prior P."/>
        </authorList>
    </citation>
    <scope>NUCLEOTIDE SEQUENCE</scope>
    <source>
        <strain evidence="1">R229</strain>
    </source>
</reference>
<dbReference type="EMBL" id="FR854067">
    <property type="protein sequence ID" value="CCA80730.1"/>
    <property type="molecule type" value="Genomic_DNA"/>
</dbReference>
<reference evidence="1" key="2">
    <citation type="submission" date="2011-04" db="EMBL/GenBank/DDBJ databases">
        <authorList>
            <person name="Genoscope - CEA"/>
        </authorList>
    </citation>
    <scope>NUCLEOTIDE SEQUENCE</scope>
    <source>
        <strain evidence="1">R229</strain>
    </source>
</reference>